<sequence length="139" mass="15428">VRLLTVATQHCDIVSVCYLLKEARIPVPQELSLSNPAVLAAHCGYTNLLKELLNSIPGVCLKRDLVNCLLVTACQQGHLDVVHLLVHSYNAHVKDFAIHSDEFAVLCGLPLYAAAQASKKALWEYCPVLHCVMRRQRKT</sequence>
<dbReference type="Proteomes" id="UP001345963">
    <property type="component" value="Unassembled WGS sequence"/>
</dbReference>
<organism evidence="1 2">
    <name type="scientific">Ataeniobius toweri</name>
    <dbReference type="NCBI Taxonomy" id="208326"/>
    <lineage>
        <taxon>Eukaryota</taxon>
        <taxon>Metazoa</taxon>
        <taxon>Chordata</taxon>
        <taxon>Craniata</taxon>
        <taxon>Vertebrata</taxon>
        <taxon>Euteleostomi</taxon>
        <taxon>Actinopterygii</taxon>
        <taxon>Neopterygii</taxon>
        <taxon>Teleostei</taxon>
        <taxon>Neoteleostei</taxon>
        <taxon>Acanthomorphata</taxon>
        <taxon>Ovalentaria</taxon>
        <taxon>Atherinomorphae</taxon>
        <taxon>Cyprinodontiformes</taxon>
        <taxon>Goodeidae</taxon>
        <taxon>Ataeniobius</taxon>
    </lineage>
</organism>
<evidence type="ECO:0000313" key="1">
    <source>
        <dbReference type="EMBL" id="MED6240441.1"/>
    </source>
</evidence>
<keyword evidence="2" id="KW-1185">Reference proteome</keyword>
<evidence type="ECO:0000313" key="2">
    <source>
        <dbReference type="Proteomes" id="UP001345963"/>
    </source>
</evidence>
<dbReference type="Gene3D" id="1.25.40.20">
    <property type="entry name" value="Ankyrin repeat-containing domain"/>
    <property type="match status" value="1"/>
</dbReference>
<dbReference type="SUPFAM" id="SSF48403">
    <property type="entry name" value="Ankyrin repeat"/>
    <property type="match status" value="1"/>
</dbReference>
<feature type="non-terminal residue" evidence="1">
    <location>
        <position position="1"/>
    </location>
</feature>
<protein>
    <submittedName>
        <fullName evidence="1">Uncharacterized protein</fullName>
    </submittedName>
</protein>
<reference evidence="1 2" key="1">
    <citation type="submission" date="2021-07" db="EMBL/GenBank/DDBJ databases">
        <authorList>
            <person name="Palmer J.M."/>
        </authorList>
    </citation>
    <scope>NUCLEOTIDE SEQUENCE [LARGE SCALE GENOMIC DNA]</scope>
    <source>
        <strain evidence="1 2">AT_MEX2019</strain>
        <tissue evidence="1">Muscle</tissue>
    </source>
</reference>
<name>A0ABU7AQB8_9TELE</name>
<proteinExistence type="predicted"/>
<dbReference type="InterPro" id="IPR036770">
    <property type="entry name" value="Ankyrin_rpt-contain_sf"/>
</dbReference>
<comment type="caution">
    <text evidence="1">The sequence shown here is derived from an EMBL/GenBank/DDBJ whole genome shotgun (WGS) entry which is preliminary data.</text>
</comment>
<accession>A0ABU7AQB8</accession>
<gene>
    <name evidence="1" type="ORF">ATANTOWER_021190</name>
</gene>
<dbReference type="EMBL" id="JAHUTI010024201">
    <property type="protein sequence ID" value="MED6240441.1"/>
    <property type="molecule type" value="Genomic_DNA"/>
</dbReference>